<feature type="compositionally biased region" description="Polar residues" evidence="1">
    <location>
        <begin position="76"/>
        <end position="95"/>
    </location>
</feature>
<dbReference type="SMART" id="SM00220">
    <property type="entry name" value="S_TKc"/>
    <property type="match status" value="1"/>
</dbReference>
<dbReference type="EMBL" id="JAAMPI010001435">
    <property type="protein sequence ID" value="KAF4625216.1"/>
    <property type="molecule type" value="Genomic_DNA"/>
</dbReference>
<feature type="region of interest" description="Disordered" evidence="1">
    <location>
        <begin position="66"/>
        <end position="105"/>
    </location>
</feature>
<dbReference type="GO" id="GO:0004674">
    <property type="term" value="F:protein serine/threonine kinase activity"/>
    <property type="evidence" value="ECO:0007669"/>
    <property type="project" value="TreeGrafter"/>
</dbReference>
<accession>A0A8H4R9F6</accession>
<feature type="compositionally biased region" description="Polar residues" evidence="1">
    <location>
        <begin position="22"/>
        <end position="33"/>
    </location>
</feature>
<dbReference type="GO" id="GO:0005634">
    <property type="term" value="C:nucleus"/>
    <property type="evidence" value="ECO:0007669"/>
    <property type="project" value="TreeGrafter"/>
</dbReference>
<feature type="region of interest" description="Disordered" evidence="1">
    <location>
        <begin position="460"/>
        <end position="489"/>
    </location>
</feature>
<feature type="compositionally biased region" description="Acidic residues" evidence="1">
    <location>
        <begin position="370"/>
        <end position="385"/>
    </location>
</feature>
<dbReference type="Gene3D" id="1.10.510.10">
    <property type="entry name" value="Transferase(Phosphotransferase) domain 1"/>
    <property type="match status" value="1"/>
</dbReference>
<evidence type="ECO:0000256" key="1">
    <source>
        <dbReference type="SAM" id="MobiDB-lite"/>
    </source>
</evidence>
<dbReference type="Proteomes" id="UP000566819">
    <property type="component" value="Unassembled WGS sequence"/>
</dbReference>
<dbReference type="PROSITE" id="PS50011">
    <property type="entry name" value="PROTEIN_KINASE_DOM"/>
    <property type="match status" value="1"/>
</dbReference>
<protein>
    <recommendedName>
        <fullName evidence="2">Protein kinase domain-containing protein</fullName>
    </recommendedName>
</protein>
<feature type="region of interest" description="Disordered" evidence="1">
    <location>
        <begin position="1"/>
        <end position="33"/>
    </location>
</feature>
<proteinExistence type="predicted"/>
<dbReference type="InterPro" id="IPR000719">
    <property type="entry name" value="Prot_kinase_dom"/>
</dbReference>
<organism evidence="3 4">
    <name type="scientific">Cudoniella acicularis</name>
    <dbReference type="NCBI Taxonomy" id="354080"/>
    <lineage>
        <taxon>Eukaryota</taxon>
        <taxon>Fungi</taxon>
        <taxon>Dikarya</taxon>
        <taxon>Ascomycota</taxon>
        <taxon>Pezizomycotina</taxon>
        <taxon>Leotiomycetes</taxon>
        <taxon>Helotiales</taxon>
        <taxon>Tricladiaceae</taxon>
        <taxon>Cudoniella</taxon>
    </lineage>
</organism>
<dbReference type="InterPro" id="IPR011009">
    <property type="entry name" value="Kinase-like_dom_sf"/>
</dbReference>
<sequence length="1737" mass="194006">MDYTQVPGLADERGSPQDHRAQTQTGQAFSDFDTTTVNPNLIFMDQNMFDEPAPELGVHESWARAANPQLGPRGSNMHQPSVNTAPPFASRQTTIPRREYHSENSTSIRARFNSQFDSSGFSNVSATSSTYSGQLSNEPSQSVRIAPHFPLVSTYASLNEHPQAAGPQRTPSISQVQFQSEFFDSLPRKRTRGEDYEKNYDVEHSNGLSIAQPHPDSSESVLLEQNRIGFIRYWLISFPEASVFNPKHTESLATLMSVPIETIQQLCNKLLRTQFNHLAGSVGNARFPLEANNPLSVSLLERYVPQDTSSTSEFTAVVHQFPRECGFCNESQFQSWQYRADHLAVHFKDGGKDMKDWRVTHAGGLHNASDDDDDDDGHDDDEGDDNERSDNQDENSGEGAGNDNFQGHGGASNQHPGDSGYGSSGRSGTSSGNVNLSANNYQYTAQSNSSGGQLSINAQEHQEKKHLAPASDKAGRPEAPLSPLQAPTTLPPLCPTKQSDFHNFQGPPPSTNKSILLVREAVNSTGGAKVLSEFASKDIPESKCRESHCKKPTHHHFTEKMKTFTNSIMRKFQPFGKKEVVTVYRMVCIQLRGDMVIVDGCQIHELHRKSLATRSNETVSTLQNPDEISFRAVSPLASSSTLKVSCLEQRLLDAQIPWGTHRFIPADALGRIVTKRAIHEELDRISDLSASDISLLSHATWEYARKIFAILVCIGKGKLVSSFLSEGFTDANLPINIPKGSSQQKKWITPIETFRGWSPRELDDFSRVQWYFLAPIFTRPRTQHYELDDNCVMPFIKDTEHEAQSGGFSDVWEVVIHPAHQKFFDSNENPSVALKRLHSRKEDDFKHEAYMLTALAQNEHHHLIKLLATYKFRGQYHFMFPYANSNLRQYWEQKKPHWSYETLNWILKQMHGIASALHAIHNFHSATPNNQSVHNNSQPDRFLHFRHAVNFGEERFGRHGDLKPENILWVESVPGSLGILQIADLGLGTFHTLGSRSNVEAKSVGGSPTYVPPECALDLPISRAYDIWSLGKAHDEVYDNSFFIVALHSDTGKYAASVRPAVREWIRDLRTHQRGSAFIHDMLDLIEQEMLVVKPQNRITSGRLSQKLKGFATMSAINKGYLFQELAVAKHENEIYCGGIPDFLDLYWTEIEKITGMPIRKKTSSDVPDLSAQPLAACIVTKGAHLCLSATWSLNRESEDDLAQSSLLGLKLASDLNDPILEHFASCMPSTAPTASPIGQIAHPGSHSPSVEGTESDETSSHSTVLELGWVLGSSATSEASQDAAIFGLDQDHDDHAAGIANSDSILIGLELPEEYRDKPFFCDVNDENDADICETLSETLYEHTKLQARANAIPWTPDTENSQWPNSDELALAPSPGPAYCEYYLSIQNYIRRYHKIRRERRTILGSCKAQPTTFGPCDETVIGTPGCQQGISPSAFTQCSSAYIETQGKQSEGCHDKHVERFSDTLQQPKISRPVDCVTYSLETLVSIFHPSFLVSHLSRSSVSTLTTELCAPKDLVYESEHIIGFNLGFGPPIDLIVCPFIPRDKNPLYSYQKREGKDKLYVQESLPIVVNLFSIESHAEDLDAWLDGIINSEFRLSEYVDLMMLRQKDHHFSQVLKALISWYMASKNKLDADVKIAIAFLVAHVLDLVRNAGREFAKYSREFNSTIVVNNHDVTEYEMNMQTQLFERVWASILDANGRMGGLAERLRNIVGDEGCDKVIFSVATVSFLDVSDN</sequence>
<keyword evidence="4" id="KW-1185">Reference proteome</keyword>
<dbReference type="GO" id="GO:0044773">
    <property type="term" value="P:mitotic DNA damage checkpoint signaling"/>
    <property type="evidence" value="ECO:0007669"/>
    <property type="project" value="TreeGrafter"/>
</dbReference>
<evidence type="ECO:0000313" key="3">
    <source>
        <dbReference type="EMBL" id="KAF4625216.1"/>
    </source>
</evidence>
<evidence type="ECO:0000313" key="4">
    <source>
        <dbReference type="Proteomes" id="UP000566819"/>
    </source>
</evidence>
<gene>
    <name evidence="3" type="ORF">G7Y89_g12953</name>
</gene>
<feature type="domain" description="Protein kinase" evidence="2">
    <location>
        <begin position="797"/>
        <end position="1112"/>
    </location>
</feature>
<reference evidence="3 4" key="1">
    <citation type="submission" date="2020-03" db="EMBL/GenBank/DDBJ databases">
        <title>Draft Genome Sequence of Cudoniella acicularis.</title>
        <authorList>
            <person name="Buettner E."/>
            <person name="Kellner H."/>
        </authorList>
    </citation>
    <scope>NUCLEOTIDE SEQUENCE [LARGE SCALE GENOMIC DNA]</scope>
    <source>
        <strain evidence="3 4">DSM 108380</strain>
    </source>
</reference>
<dbReference type="GO" id="GO:0005524">
    <property type="term" value="F:ATP binding"/>
    <property type="evidence" value="ECO:0007669"/>
    <property type="project" value="InterPro"/>
</dbReference>
<feature type="compositionally biased region" description="Basic and acidic residues" evidence="1">
    <location>
        <begin position="10"/>
        <end position="21"/>
    </location>
</feature>
<dbReference type="SUPFAM" id="SSF56112">
    <property type="entry name" value="Protein kinase-like (PK-like)"/>
    <property type="match status" value="1"/>
</dbReference>
<dbReference type="PANTHER" id="PTHR44167:SF24">
    <property type="entry name" value="SERINE_THREONINE-PROTEIN KINASE CHK2"/>
    <property type="match status" value="1"/>
</dbReference>
<dbReference type="OrthoDB" id="3564743at2759"/>
<feature type="region of interest" description="Disordered" evidence="1">
    <location>
        <begin position="363"/>
        <end position="436"/>
    </location>
</feature>
<dbReference type="Pfam" id="PF00069">
    <property type="entry name" value="Pkinase"/>
    <property type="match status" value="1"/>
</dbReference>
<name>A0A8H4R9F6_9HELO</name>
<evidence type="ECO:0000259" key="2">
    <source>
        <dbReference type="PROSITE" id="PS50011"/>
    </source>
</evidence>
<dbReference type="PANTHER" id="PTHR44167">
    <property type="entry name" value="OVARIAN-SPECIFIC SERINE/THREONINE-PROTEIN KINASE LOK-RELATED"/>
    <property type="match status" value="1"/>
</dbReference>
<comment type="caution">
    <text evidence="3">The sequence shown here is derived from an EMBL/GenBank/DDBJ whole genome shotgun (WGS) entry which is preliminary data.</text>
</comment>
<dbReference type="CDD" id="cd00180">
    <property type="entry name" value="PKc"/>
    <property type="match status" value="1"/>
</dbReference>